<dbReference type="Pfam" id="PF08378">
    <property type="entry name" value="NERD"/>
    <property type="match status" value="1"/>
</dbReference>
<gene>
    <name evidence="2" type="ORF">QTL97_06450</name>
</gene>
<dbReference type="PROSITE" id="PS50965">
    <property type="entry name" value="NERD"/>
    <property type="match status" value="1"/>
</dbReference>
<dbReference type="AlphaFoldDB" id="A0AAW9ABT4"/>
<dbReference type="InterPro" id="IPR011528">
    <property type="entry name" value="NERD"/>
</dbReference>
<protein>
    <submittedName>
        <fullName evidence="2">NERD domain-containing protein</fullName>
    </submittedName>
</protein>
<sequence length="331" mass="38413">MIIKEKISSLKAVGLEALLRRLPKSHARYADIENELRITRAGDNGERILADVFNKYQFPFEHYIFHDLNLQSTGKFQIDTLFPCQQGAVILEMKNIAGQINFREEYNQLTRTLENGQVDAFECPSVQLERNKMLLEDWFHAHQLSISIHHAAVFPRPQQQFVNHRKDLQLLFPFEIPIFLRRLHSFHNVTSSLPLKKIANMLHSAHREYDPFPLASRYGIQPSELISGVCCVQCGFQGMTSIYNGWGCQQCGHVDEIAHVQAIVDYFMLIGYRISNKECRHFLRLDNIQKVKRLLGQLRIPFEGEKRGRFYIANLKVIRELHDSKGPKVTK</sequence>
<reference evidence="2 3" key="1">
    <citation type="submission" date="2023-06" db="EMBL/GenBank/DDBJ databases">
        <title>Sporosarcina sp. nov., isolated from Korean traditional fermented seafood 'Jeotgal'.</title>
        <authorList>
            <person name="Yang A.I."/>
            <person name="Shin N.-R."/>
        </authorList>
    </citation>
    <scope>NUCLEOTIDE SEQUENCE [LARGE SCALE GENOMIC DNA]</scope>
    <source>
        <strain evidence="2 3">KCTC43456</strain>
    </source>
</reference>
<evidence type="ECO:0000259" key="1">
    <source>
        <dbReference type="PROSITE" id="PS50965"/>
    </source>
</evidence>
<dbReference type="RefSeq" id="WP_317940461.1">
    <property type="nucleotide sequence ID" value="NZ_JAUBDJ010000003.1"/>
</dbReference>
<keyword evidence="3" id="KW-1185">Reference proteome</keyword>
<comment type="caution">
    <text evidence="2">The sequence shown here is derived from an EMBL/GenBank/DDBJ whole genome shotgun (WGS) entry which is preliminary data.</text>
</comment>
<dbReference type="Proteomes" id="UP001271648">
    <property type="component" value="Unassembled WGS sequence"/>
</dbReference>
<name>A0AAW9ABT4_9BACL</name>
<evidence type="ECO:0000313" key="3">
    <source>
        <dbReference type="Proteomes" id="UP001271648"/>
    </source>
</evidence>
<dbReference type="EMBL" id="JAUBDJ010000003">
    <property type="protein sequence ID" value="MDW0116568.1"/>
    <property type="molecule type" value="Genomic_DNA"/>
</dbReference>
<organism evidence="2 3">
    <name type="scientific">Sporosarcina thermotolerans</name>
    <dbReference type="NCBI Taxonomy" id="633404"/>
    <lineage>
        <taxon>Bacteria</taxon>
        <taxon>Bacillati</taxon>
        <taxon>Bacillota</taxon>
        <taxon>Bacilli</taxon>
        <taxon>Bacillales</taxon>
        <taxon>Caryophanaceae</taxon>
        <taxon>Sporosarcina</taxon>
    </lineage>
</organism>
<evidence type="ECO:0000313" key="2">
    <source>
        <dbReference type="EMBL" id="MDW0116568.1"/>
    </source>
</evidence>
<accession>A0AAW9ABT4</accession>
<proteinExistence type="predicted"/>
<feature type="domain" description="NERD" evidence="1">
    <location>
        <begin position="41"/>
        <end position="158"/>
    </location>
</feature>